<feature type="signal peptide" evidence="1">
    <location>
        <begin position="1"/>
        <end position="19"/>
    </location>
</feature>
<organism evidence="2">
    <name type="scientific">uncultured Chthoniobacterales bacterium</name>
    <dbReference type="NCBI Taxonomy" id="1836801"/>
    <lineage>
        <taxon>Bacteria</taxon>
        <taxon>Pseudomonadati</taxon>
        <taxon>Verrucomicrobiota</taxon>
        <taxon>Spartobacteria</taxon>
        <taxon>Chthoniobacterales</taxon>
        <taxon>environmental samples</taxon>
    </lineage>
</organism>
<gene>
    <name evidence="2" type="ORF">AVDCRST_MAG42-1317</name>
</gene>
<protein>
    <recommendedName>
        <fullName evidence="3">DUF4198 domain-containing protein</fullName>
    </recommendedName>
</protein>
<dbReference type="AlphaFoldDB" id="A0A6J4HXD5"/>
<evidence type="ECO:0000256" key="1">
    <source>
        <dbReference type="SAM" id="SignalP"/>
    </source>
</evidence>
<dbReference type="InterPro" id="IPR019613">
    <property type="entry name" value="DUF4198"/>
</dbReference>
<name>A0A6J4HXD5_9BACT</name>
<sequence>MTRLFVFFSSIALCVTCSAHDTWLVPSSYSAKPGETITFDLTSGMEFPKLDAAIKSERVHQARFRLGTEEGELKDFNPAEHALRLERAFAKDGTATLWLQLKAKDIELSDEDVAHYLEEIRAPEEVQRKWAEQKGQTKWKELYTKCAKTFVAVGNSAADRSWAEPVGLLLELVPLTDPAALRVGQPAKFKLLRNAKSLPATAVALHVEGDSGPRYQSTDAEGVVTFPLEMEGPSMLATVHLTPPAAGKPWESEFSTVTFEVKAK</sequence>
<keyword evidence="1" id="KW-0732">Signal</keyword>
<dbReference type="Pfam" id="PF10670">
    <property type="entry name" value="DUF4198"/>
    <property type="match status" value="1"/>
</dbReference>
<accession>A0A6J4HXD5</accession>
<reference evidence="2" key="1">
    <citation type="submission" date="2020-02" db="EMBL/GenBank/DDBJ databases">
        <authorList>
            <person name="Meier V. D."/>
        </authorList>
    </citation>
    <scope>NUCLEOTIDE SEQUENCE</scope>
    <source>
        <strain evidence="2">AVDCRST_MAG42</strain>
    </source>
</reference>
<proteinExistence type="predicted"/>
<dbReference type="EMBL" id="CADCTA010000056">
    <property type="protein sequence ID" value="CAA9234513.1"/>
    <property type="molecule type" value="Genomic_DNA"/>
</dbReference>
<evidence type="ECO:0000313" key="2">
    <source>
        <dbReference type="EMBL" id="CAA9234513.1"/>
    </source>
</evidence>
<evidence type="ECO:0008006" key="3">
    <source>
        <dbReference type="Google" id="ProtNLM"/>
    </source>
</evidence>
<feature type="chain" id="PRO_5027035833" description="DUF4198 domain-containing protein" evidence="1">
    <location>
        <begin position="20"/>
        <end position="264"/>
    </location>
</feature>